<dbReference type="InterPro" id="IPR013249">
    <property type="entry name" value="RNA_pol_sigma70_r4_t2"/>
</dbReference>
<evidence type="ECO:0000259" key="6">
    <source>
        <dbReference type="Pfam" id="PF08281"/>
    </source>
</evidence>
<dbReference type="RefSeq" id="WP_346756564.1">
    <property type="nucleotide sequence ID" value="NZ_JAUJEB010000001.1"/>
</dbReference>
<keyword evidence="2" id="KW-0805">Transcription regulation</keyword>
<dbReference type="PANTHER" id="PTHR43133:SF51">
    <property type="entry name" value="RNA POLYMERASE SIGMA FACTOR"/>
    <property type="match status" value="1"/>
</dbReference>
<dbReference type="NCBIfam" id="TIGR02937">
    <property type="entry name" value="sigma70-ECF"/>
    <property type="match status" value="1"/>
</dbReference>
<dbReference type="Gene3D" id="1.10.1740.10">
    <property type="match status" value="1"/>
</dbReference>
<dbReference type="Pfam" id="PF08281">
    <property type="entry name" value="Sigma70_r4_2"/>
    <property type="match status" value="1"/>
</dbReference>
<dbReference type="SUPFAM" id="SSF88659">
    <property type="entry name" value="Sigma3 and sigma4 domains of RNA polymerase sigma factors"/>
    <property type="match status" value="1"/>
</dbReference>
<dbReference type="Proteomes" id="UP001172083">
    <property type="component" value="Unassembled WGS sequence"/>
</dbReference>
<dbReference type="SUPFAM" id="SSF88946">
    <property type="entry name" value="Sigma2 domain of RNA polymerase sigma factors"/>
    <property type="match status" value="1"/>
</dbReference>
<dbReference type="EMBL" id="JAUJEB010000001">
    <property type="protein sequence ID" value="MDN5211229.1"/>
    <property type="molecule type" value="Genomic_DNA"/>
</dbReference>
<dbReference type="InterPro" id="IPR036388">
    <property type="entry name" value="WH-like_DNA-bd_sf"/>
</dbReference>
<evidence type="ECO:0000256" key="3">
    <source>
        <dbReference type="ARBA" id="ARBA00023082"/>
    </source>
</evidence>
<keyword evidence="8" id="KW-1185">Reference proteome</keyword>
<dbReference type="PANTHER" id="PTHR43133">
    <property type="entry name" value="RNA POLYMERASE ECF-TYPE SIGMA FACTO"/>
    <property type="match status" value="1"/>
</dbReference>
<protein>
    <submittedName>
        <fullName evidence="7">RNA polymerase sigma factor</fullName>
    </submittedName>
</protein>
<dbReference type="Pfam" id="PF04542">
    <property type="entry name" value="Sigma70_r2"/>
    <property type="match status" value="1"/>
</dbReference>
<feature type="domain" description="RNA polymerase sigma-70 region 2" evidence="5">
    <location>
        <begin position="34"/>
        <end position="101"/>
    </location>
</feature>
<dbReference type="CDD" id="cd06171">
    <property type="entry name" value="Sigma70_r4"/>
    <property type="match status" value="1"/>
</dbReference>
<dbReference type="InterPro" id="IPR013325">
    <property type="entry name" value="RNA_pol_sigma_r2"/>
</dbReference>
<evidence type="ECO:0000313" key="8">
    <source>
        <dbReference type="Proteomes" id="UP001172083"/>
    </source>
</evidence>
<keyword evidence="3" id="KW-0731">Sigma factor</keyword>
<organism evidence="7 8">
    <name type="scientific">Agaribacillus aureus</name>
    <dbReference type="NCBI Taxonomy" id="3051825"/>
    <lineage>
        <taxon>Bacteria</taxon>
        <taxon>Pseudomonadati</taxon>
        <taxon>Bacteroidota</taxon>
        <taxon>Cytophagia</taxon>
        <taxon>Cytophagales</taxon>
        <taxon>Splendidivirgaceae</taxon>
        <taxon>Agaribacillus</taxon>
    </lineage>
</organism>
<dbReference type="InterPro" id="IPR014284">
    <property type="entry name" value="RNA_pol_sigma-70_dom"/>
</dbReference>
<evidence type="ECO:0000259" key="5">
    <source>
        <dbReference type="Pfam" id="PF04542"/>
    </source>
</evidence>
<dbReference type="NCBIfam" id="NF008888">
    <property type="entry name" value="PRK11922.1"/>
    <property type="match status" value="1"/>
</dbReference>
<evidence type="ECO:0000256" key="2">
    <source>
        <dbReference type="ARBA" id="ARBA00023015"/>
    </source>
</evidence>
<evidence type="ECO:0000256" key="4">
    <source>
        <dbReference type="ARBA" id="ARBA00023163"/>
    </source>
</evidence>
<sequence length="225" mass="26036">MKTSGIGYNSGHEVQDSVVVEKILSGEKELFEILMRRNNQKLYRVIKSYLRDEAEVEDVMQNTYLKSYEKLYQFNQKANFSTWLIRIGINEALARIKSKRKNHLLLNIDSPLFHQSVFRLPGSDNLNPEKNMIKQEAKQMFEKAIENLPSKYRVIYMLGKVEEMPIAEISTCLNISVGNVKVRLHRAKTMLKESLYASVSTAEAFEFGFGRCDKMVNQVMKSILQ</sequence>
<comment type="similarity">
    <text evidence="1">Belongs to the sigma-70 factor family. ECF subfamily.</text>
</comment>
<evidence type="ECO:0000256" key="1">
    <source>
        <dbReference type="ARBA" id="ARBA00010641"/>
    </source>
</evidence>
<reference evidence="7" key="1">
    <citation type="submission" date="2023-06" db="EMBL/GenBank/DDBJ databases">
        <title>Genomic of Agaribacillus aureum.</title>
        <authorList>
            <person name="Wang G."/>
        </authorList>
    </citation>
    <scope>NUCLEOTIDE SEQUENCE</scope>
    <source>
        <strain evidence="7">BMA12</strain>
    </source>
</reference>
<gene>
    <name evidence="7" type="ORF">QQ020_04180</name>
</gene>
<name>A0ABT8L0K8_9BACT</name>
<proteinExistence type="inferred from homology"/>
<keyword evidence="4" id="KW-0804">Transcription</keyword>
<accession>A0ABT8L0K8</accession>
<comment type="caution">
    <text evidence="7">The sequence shown here is derived from an EMBL/GenBank/DDBJ whole genome shotgun (WGS) entry which is preliminary data.</text>
</comment>
<dbReference type="InterPro" id="IPR007627">
    <property type="entry name" value="RNA_pol_sigma70_r2"/>
</dbReference>
<dbReference type="InterPro" id="IPR039425">
    <property type="entry name" value="RNA_pol_sigma-70-like"/>
</dbReference>
<feature type="domain" description="RNA polymerase sigma factor 70 region 4 type 2" evidence="6">
    <location>
        <begin position="139"/>
        <end position="191"/>
    </location>
</feature>
<dbReference type="Gene3D" id="1.10.10.10">
    <property type="entry name" value="Winged helix-like DNA-binding domain superfamily/Winged helix DNA-binding domain"/>
    <property type="match status" value="1"/>
</dbReference>
<evidence type="ECO:0000313" key="7">
    <source>
        <dbReference type="EMBL" id="MDN5211229.1"/>
    </source>
</evidence>
<dbReference type="InterPro" id="IPR013324">
    <property type="entry name" value="RNA_pol_sigma_r3/r4-like"/>
</dbReference>